<feature type="repeat" description="ARM" evidence="2">
    <location>
        <begin position="197"/>
        <end position="241"/>
    </location>
</feature>
<reference evidence="4" key="1">
    <citation type="submission" date="2018-02" db="EMBL/GenBank/DDBJ databases">
        <title>Rhizophora mucronata_Transcriptome.</title>
        <authorList>
            <person name="Meera S.P."/>
            <person name="Sreeshan A."/>
            <person name="Augustine A."/>
        </authorList>
    </citation>
    <scope>NUCLEOTIDE SEQUENCE</scope>
    <source>
        <tissue evidence="4">Leaf</tissue>
    </source>
</reference>
<dbReference type="SUPFAM" id="SSF48371">
    <property type="entry name" value="ARM repeat"/>
    <property type="match status" value="2"/>
</dbReference>
<dbReference type="Pfam" id="PF00514">
    <property type="entry name" value="Arm"/>
    <property type="match status" value="1"/>
</dbReference>
<evidence type="ECO:0000256" key="3">
    <source>
        <dbReference type="SAM" id="MobiDB-lite"/>
    </source>
</evidence>
<name>A0A2P2KJU7_RHIMU</name>
<dbReference type="PANTHER" id="PTHR47451">
    <property type="entry name" value="ARM REPEAT SUPERFAMILY PROTEIN"/>
    <property type="match status" value="1"/>
</dbReference>
<protein>
    <submittedName>
        <fullName evidence="4">Uncharacterized protein LOC105634087</fullName>
    </submittedName>
</protein>
<dbReference type="EMBL" id="GGEC01025497">
    <property type="protein sequence ID" value="MBX05981.1"/>
    <property type="molecule type" value="Transcribed_RNA"/>
</dbReference>
<dbReference type="PROSITE" id="PS50176">
    <property type="entry name" value="ARM_REPEAT"/>
    <property type="match status" value="3"/>
</dbReference>
<dbReference type="AlphaFoldDB" id="A0A2P2KJU7"/>
<proteinExistence type="predicted"/>
<feature type="region of interest" description="Disordered" evidence="3">
    <location>
        <begin position="84"/>
        <end position="106"/>
    </location>
</feature>
<dbReference type="PANTHER" id="PTHR47451:SF1">
    <property type="entry name" value="ARM REPEAT SUPERFAMILY PROTEIN"/>
    <property type="match status" value="1"/>
</dbReference>
<feature type="repeat" description="ARM" evidence="2">
    <location>
        <begin position="240"/>
        <end position="282"/>
    </location>
</feature>
<organism evidence="4">
    <name type="scientific">Rhizophora mucronata</name>
    <name type="common">Asiatic mangrove</name>
    <dbReference type="NCBI Taxonomy" id="61149"/>
    <lineage>
        <taxon>Eukaryota</taxon>
        <taxon>Viridiplantae</taxon>
        <taxon>Streptophyta</taxon>
        <taxon>Embryophyta</taxon>
        <taxon>Tracheophyta</taxon>
        <taxon>Spermatophyta</taxon>
        <taxon>Magnoliopsida</taxon>
        <taxon>eudicotyledons</taxon>
        <taxon>Gunneridae</taxon>
        <taxon>Pentapetalae</taxon>
        <taxon>rosids</taxon>
        <taxon>fabids</taxon>
        <taxon>Malpighiales</taxon>
        <taxon>Rhizophoraceae</taxon>
        <taxon>Rhizophora</taxon>
    </lineage>
</organism>
<evidence type="ECO:0000256" key="2">
    <source>
        <dbReference type="PROSITE-ProRule" id="PRU00259"/>
    </source>
</evidence>
<evidence type="ECO:0000313" key="4">
    <source>
        <dbReference type="EMBL" id="MBX05981.1"/>
    </source>
</evidence>
<dbReference type="SMART" id="SM00185">
    <property type="entry name" value="ARM"/>
    <property type="match status" value="8"/>
</dbReference>
<keyword evidence="1" id="KW-0677">Repeat</keyword>
<dbReference type="InterPro" id="IPR000225">
    <property type="entry name" value="Armadillo"/>
</dbReference>
<evidence type="ECO:0000256" key="1">
    <source>
        <dbReference type="ARBA" id="ARBA00022737"/>
    </source>
</evidence>
<dbReference type="InterPro" id="IPR016024">
    <property type="entry name" value="ARM-type_fold"/>
</dbReference>
<dbReference type="InterPro" id="IPR011989">
    <property type="entry name" value="ARM-like"/>
</dbReference>
<sequence>MSSTIPTVQFNLKPVYQHYTLPNTHTEVTSTTVVSTRNRGGGRRRRRPSYSSFNSTLFHLESNHVIFCKPNSVSSRTVFTRVSNGGGGGAASQQKSSNTEKKNQSSPAFGDSYVALFVRMLGLDNDPLDREQAIVGLWKYSLGGKKCIDNILQFHGCINLTISLLKSDSDSAHEAAAGLLRSISSIDLYRDVVAESGAIEEISSLLSQSSLTSEVKEQSICTLWNLSIEEKHRVKIANSDILPALIKSLEEDDIKVKEAAGGVLANLALTHSNHNIMVEAGVIPKLATFLKAEIEDQHKVIRKEARNALVELAKNEYYKILIIEEGLVPVPLVGTAAYRSLAPSLHLWPSFPDGTEIDRTSKIPSRFGASELLLGLNIDVNSASVEEAKMKAVIGRSKQQFLARSGAIEVEDAKSGQDEISTKQQFTLLPWVDGVARLVLILELEDETALSRAAEAIADASVNGHMRNSFKEAGAIKHLVRLLGHHSDKIQFAVIVALERLSLSNDICQIIEAEGVMQTLSNILKNSQTSDSLMEKALNLLAQILDLSRETKLKYYNGSRKGLNGAELANGSTGLTANSNAMPRQKSNTIEVMLDSTFIIHLVDMMKHSSPNLQRKAAAVLEFVAISSATMDTILSADISSGLDAIFQQRLIDENESEVEIQQPELLALQAEEAGLAISAASRLLRKLLDFEQFHRTINSTHFISVLRKVLKSKIPLDYKDWVAACLVKLGSLYGPSQGFENPINMEVTLYETIPRLIEQIRSSLSVEAQEAAVMELNSIISKGVIDATQAVASQGAIYPLIGLLEGGNERVVEAALSILYNLSMDEENHPAILAAGAVPALTRIIRSQRPQWKRALHLLRALPT</sequence>
<accession>A0A2P2KJU7</accession>
<dbReference type="Gene3D" id="1.25.10.10">
    <property type="entry name" value="Leucine-rich Repeat Variant"/>
    <property type="match status" value="3"/>
</dbReference>
<feature type="repeat" description="ARM" evidence="2">
    <location>
        <begin position="796"/>
        <end position="838"/>
    </location>
</feature>